<dbReference type="AlphaFoldDB" id="A0A8J8JW19"/>
<reference evidence="2" key="1">
    <citation type="submission" date="2019-10" db="EMBL/GenBank/DDBJ databases">
        <title>Draft genome sequence of Panacibacter sp. KCS-6.</title>
        <authorList>
            <person name="Yim K.J."/>
        </authorList>
    </citation>
    <scope>NUCLEOTIDE SEQUENCE</scope>
    <source>
        <strain evidence="2">KCS-6</strain>
    </source>
</reference>
<keyword evidence="1" id="KW-0472">Membrane</keyword>
<sequence length="132" mass="14624">MKHEILIANGILILHAIVVGISVAGGVALFTGRFAKFHKKDFFAWAFIACSFGQIISLVFTGGCIFTTWEKELRLHADPSSSYSKTFLQEYLPFLPDGFVHAVPFLTLGALIGAIIQISFAIKRKKHKQTIK</sequence>
<comment type="caution">
    <text evidence="2">The sequence shown here is derived from an EMBL/GenBank/DDBJ whole genome shotgun (WGS) entry which is preliminary data.</text>
</comment>
<protein>
    <submittedName>
        <fullName evidence="2">DUF2784 family protein</fullName>
    </submittedName>
</protein>
<evidence type="ECO:0000313" key="3">
    <source>
        <dbReference type="Proteomes" id="UP000598971"/>
    </source>
</evidence>
<keyword evidence="1" id="KW-0812">Transmembrane</keyword>
<organism evidence="2 3">
    <name type="scientific">Limnovirga soli</name>
    <dbReference type="NCBI Taxonomy" id="2656915"/>
    <lineage>
        <taxon>Bacteria</taxon>
        <taxon>Pseudomonadati</taxon>
        <taxon>Bacteroidota</taxon>
        <taxon>Chitinophagia</taxon>
        <taxon>Chitinophagales</taxon>
        <taxon>Chitinophagaceae</taxon>
        <taxon>Limnovirga</taxon>
    </lineage>
</organism>
<keyword evidence="3" id="KW-1185">Reference proteome</keyword>
<keyword evidence="1" id="KW-1133">Transmembrane helix</keyword>
<gene>
    <name evidence="2" type="ORF">GD597_17440</name>
</gene>
<feature type="transmembrane region" description="Helical" evidence="1">
    <location>
        <begin position="99"/>
        <end position="122"/>
    </location>
</feature>
<dbReference type="InterPro" id="IPR021218">
    <property type="entry name" value="DUF2784"/>
</dbReference>
<evidence type="ECO:0000256" key="1">
    <source>
        <dbReference type="SAM" id="Phobius"/>
    </source>
</evidence>
<dbReference type="Pfam" id="PF10861">
    <property type="entry name" value="DUF2784"/>
    <property type="match status" value="1"/>
</dbReference>
<evidence type="ECO:0000313" key="2">
    <source>
        <dbReference type="EMBL" id="NNV57259.1"/>
    </source>
</evidence>
<accession>A0A8J8JW19</accession>
<dbReference type="Proteomes" id="UP000598971">
    <property type="component" value="Unassembled WGS sequence"/>
</dbReference>
<proteinExistence type="predicted"/>
<dbReference type="RefSeq" id="WP_171609209.1">
    <property type="nucleotide sequence ID" value="NZ_WHPF01000014.1"/>
</dbReference>
<name>A0A8J8JW19_9BACT</name>
<feature type="transmembrane region" description="Helical" evidence="1">
    <location>
        <begin position="42"/>
        <end position="69"/>
    </location>
</feature>
<dbReference type="EMBL" id="WHPF01000014">
    <property type="protein sequence ID" value="NNV57259.1"/>
    <property type="molecule type" value="Genomic_DNA"/>
</dbReference>
<feature type="transmembrane region" description="Helical" evidence="1">
    <location>
        <begin position="6"/>
        <end position="30"/>
    </location>
</feature>